<evidence type="ECO:0000259" key="2">
    <source>
        <dbReference type="PROSITE" id="PS50206"/>
    </source>
</evidence>
<dbReference type="eggNOG" id="COG0607">
    <property type="taxonomic scope" value="Bacteria"/>
</dbReference>
<dbReference type="PROSITE" id="PS50206">
    <property type="entry name" value="RHODANESE_3"/>
    <property type="match status" value="1"/>
</dbReference>
<dbReference type="STRING" id="1121439.dsat_1406"/>
<evidence type="ECO:0000313" key="3">
    <source>
        <dbReference type="EMBL" id="EPR30684.1"/>
    </source>
</evidence>
<dbReference type="SMART" id="SM00450">
    <property type="entry name" value="RHOD"/>
    <property type="match status" value="1"/>
</dbReference>
<dbReference type="OrthoDB" id="9781034at2"/>
<evidence type="ECO:0000313" key="4">
    <source>
        <dbReference type="Proteomes" id="UP000014975"/>
    </source>
</evidence>
<dbReference type="InterPro" id="IPR001763">
    <property type="entry name" value="Rhodanese-like_dom"/>
</dbReference>
<dbReference type="Pfam" id="PF00581">
    <property type="entry name" value="Rhodanese"/>
    <property type="match status" value="1"/>
</dbReference>
<feature type="domain" description="Rhodanese" evidence="2">
    <location>
        <begin position="477"/>
        <end position="571"/>
    </location>
</feature>
<dbReference type="EMBL" id="ATHI01000031">
    <property type="protein sequence ID" value="EPR30684.1"/>
    <property type="molecule type" value="Genomic_DNA"/>
</dbReference>
<dbReference type="AlphaFoldDB" id="S7U9T1"/>
<sequence length="573" mass="61898">MHDSADKNDDLARAHFQSRTLYELLCELDRADDASELARIFLPFAMGSLGVVSGFVVLRGIEENACGVEFRGLQGDDARLREGCLELLDKIFPPGEAKKVEDILPVVLHGPHLAREFLLPPGTCLLMGIVVARDIRAVVGFGPRLTSDHYGDEELWLLQSMARHFALALRRGHDARRIRALNENLSRQNVELEKSLAAMETARNMADHQAFLLGSLFQAAKDMSACLDAESLGAAFLLHAMGAESAPGGFVAVFDEHAGSEHLTTRGLSPSDAEFLSSPEGRKLLLGLFVAQKDRLPRHMESQAVENPALLEGLPGPPAQVLLFALDAECRGVMALLPRLSPGTPGEGDRNLLSSMTATFLSALGRTRAHEDLARLNRDLEAANAELRATIEELRSARVEIGLLAEARDRILNLARRGISRAGRIAPADFMLIFLVSISLAVLFNVSNPGGIPLAPRPLLEPAPNSIAALEAAALVASGEAVLLDARPPEFFNEQRISGALNAPAGLFDFVYAMRLADVDPDAPIIIYGRTVSMLYDAEVALKLGDLGHHAVYVLKGDFEDWHAAGLAVEGQP</sequence>
<keyword evidence="4" id="KW-1185">Reference proteome</keyword>
<name>S7U9T1_9BACT</name>
<dbReference type="Gene3D" id="3.40.250.10">
    <property type="entry name" value="Rhodanese-like domain"/>
    <property type="match status" value="1"/>
</dbReference>
<proteinExistence type="predicted"/>
<keyword evidence="1" id="KW-0175">Coiled coil</keyword>
<dbReference type="PATRIC" id="fig|1121439.3.peg.2791"/>
<dbReference type="InterPro" id="IPR036873">
    <property type="entry name" value="Rhodanese-like_dom_sf"/>
</dbReference>
<gene>
    <name evidence="3" type="ORF">dsat_1406</name>
</gene>
<dbReference type="SUPFAM" id="SSF52821">
    <property type="entry name" value="Rhodanese/Cell cycle control phosphatase"/>
    <property type="match status" value="1"/>
</dbReference>
<feature type="coiled-coil region" evidence="1">
    <location>
        <begin position="175"/>
        <end position="202"/>
    </location>
</feature>
<dbReference type="CDD" id="cd00158">
    <property type="entry name" value="RHOD"/>
    <property type="match status" value="1"/>
</dbReference>
<evidence type="ECO:0000256" key="1">
    <source>
        <dbReference type="SAM" id="Coils"/>
    </source>
</evidence>
<dbReference type="RefSeq" id="WP_020888102.1">
    <property type="nucleotide sequence ID" value="NZ_ATHI01000031.1"/>
</dbReference>
<organism evidence="3 4">
    <name type="scientific">Alkalidesulfovibrio alkalitolerans DSM 16529</name>
    <dbReference type="NCBI Taxonomy" id="1121439"/>
    <lineage>
        <taxon>Bacteria</taxon>
        <taxon>Pseudomonadati</taxon>
        <taxon>Thermodesulfobacteriota</taxon>
        <taxon>Desulfovibrionia</taxon>
        <taxon>Desulfovibrionales</taxon>
        <taxon>Desulfovibrionaceae</taxon>
        <taxon>Alkalidesulfovibrio</taxon>
    </lineage>
</organism>
<feature type="coiled-coil region" evidence="1">
    <location>
        <begin position="366"/>
        <end position="400"/>
    </location>
</feature>
<protein>
    <submittedName>
        <fullName evidence="3">Rhodanese-like protein</fullName>
    </submittedName>
</protein>
<dbReference type="Proteomes" id="UP000014975">
    <property type="component" value="Unassembled WGS sequence"/>
</dbReference>
<accession>S7U9T1</accession>
<reference evidence="3 4" key="1">
    <citation type="journal article" date="2013" name="Genome Announc.">
        <title>Draft genome sequences for three mercury-methylating, sulfate-reducing bacteria.</title>
        <authorList>
            <person name="Brown S.D."/>
            <person name="Hurt R.A.Jr."/>
            <person name="Gilmour C.C."/>
            <person name="Elias D.A."/>
        </authorList>
    </citation>
    <scope>NUCLEOTIDE SEQUENCE [LARGE SCALE GENOMIC DNA]</scope>
    <source>
        <strain evidence="3 4">DSM 16529</strain>
    </source>
</reference>
<comment type="caution">
    <text evidence="3">The sequence shown here is derived from an EMBL/GenBank/DDBJ whole genome shotgun (WGS) entry which is preliminary data.</text>
</comment>